<feature type="non-terminal residue" evidence="2">
    <location>
        <position position="1"/>
    </location>
</feature>
<accession>E9I5P7</accession>
<protein>
    <submittedName>
        <fullName evidence="2">Uncharacterized protein</fullName>
    </submittedName>
</protein>
<dbReference type="Proteomes" id="UP000000305">
    <property type="component" value="Unassembled WGS sequence"/>
</dbReference>
<comment type="similarity">
    <text evidence="1">Belongs to the SCC3 family.</text>
</comment>
<evidence type="ECO:0000313" key="3">
    <source>
        <dbReference type="Proteomes" id="UP000000305"/>
    </source>
</evidence>
<dbReference type="InterPro" id="IPR039662">
    <property type="entry name" value="Cohesin_Scc3/SA"/>
</dbReference>
<keyword evidence="3" id="KW-1185">Reference proteome</keyword>
<reference evidence="2 3" key="1">
    <citation type="journal article" date="2011" name="Science">
        <title>The ecoresponsive genome of Daphnia pulex.</title>
        <authorList>
            <person name="Colbourne J.K."/>
            <person name="Pfrender M.E."/>
            <person name="Gilbert D."/>
            <person name="Thomas W.K."/>
            <person name="Tucker A."/>
            <person name="Oakley T.H."/>
            <person name="Tokishita S."/>
            <person name="Aerts A."/>
            <person name="Arnold G.J."/>
            <person name="Basu M.K."/>
            <person name="Bauer D.J."/>
            <person name="Caceres C.E."/>
            <person name="Carmel L."/>
            <person name="Casola C."/>
            <person name="Choi J.H."/>
            <person name="Detter J.C."/>
            <person name="Dong Q."/>
            <person name="Dusheyko S."/>
            <person name="Eads B.D."/>
            <person name="Frohlich T."/>
            <person name="Geiler-Samerotte K.A."/>
            <person name="Gerlach D."/>
            <person name="Hatcher P."/>
            <person name="Jogdeo S."/>
            <person name="Krijgsveld J."/>
            <person name="Kriventseva E.V."/>
            <person name="Kultz D."/>
            <person name="Laforsch C."/>
            <person name="Lindquist E."/>
            <person name="Lopez J."/>
            <person name="Manak J.R."/>
            <person name="Muller J."/>
            <person name="Pangilinan J."/>
            <person name="Patwardhan R.P."/>
            <person name="Pitluck S."/>
            <person name="Pritham E.J."/>
            <person name="Rechtsteiner A."/>
            <person name="Rho M."/>
            <person name="Rogozin I.B."/>
            <person name="Sakarya O."/>
            <person name="Salamov A."/>
            <person name="Schaack S."/>
            <person name="Shapiro H."/>
            <person name="Shiga Y."/>
            <person name="Skalitzky C."/>
            <person name="Smith Z."/>
            <person name="Souvorov A."/>
            <person name="Sung W."/>
            <person name="Tang Z."/>
            <person name="Tsuchiya D."/>
            <person name="Tu H."/>
            <person name="Vos H."/>
            <person name="Wang M."/>
            <person name="Wolf Y.I."/>
            <person name="Yamagata H."/>
            <person name="Yamada T."/>
            <person name="Ye Y."/>
            <person name="Shaw J.R."/>
            <person name="Andrews J."/>
            <person name="Crease T.J."/>
            <person name="Tang H."/>
            <person name="Lucas S.M."/>
            <person name="Robertson H.M."/>
            <person name="Bork P."/>
            <person name="Koonin E.V."/>
            <person name="Zdobnov E.M."/>
            <person name="Grigoriev I.V."/>
            <person name="Lynch M."/>
            <person name="Boore J.L."/>
        </authorList>
    </citation>
    <scope>NUCLEOTIDE SEQUENCE [LARGE SCALE GENOMIC DNA]</scope>
</reference>
<dbReference type="PANTHER" id="PTHR11199">
    <property type="entry name" value="STROMAL ANTIGEN"/>
    <property type="match status" value="1"/>
</dbReference>
<dbReference type="KEGG" id="dpx:DAPPUDRAFT_19588"/>
<dbReference type="InParanoid" id="E9I5P7"/>
<dbReference type="STRING" id="6669.E9I5P7"/>
<proteinExistence type="inferred from homology"/>
<dbReference type="eggNOG" id="KOG2011">
    <property type="taxonomic scope" value="Eukaryota"/>
</dbReference>
<gene>
    <name evidence="2" type="ORF">DAPPUDRAFT_19588</name>
</gene>
<evidence type="ECO:0000256" key="1">
    <source>
        <dbReference type="ARBA" id="ARBA00005486"/>
    </source>
</evidence>
<organism evidence="2 3">
    <name type="scientific">Daphnia pulex</name>
    <name type="common">Water flea</name>
    <dbReference type="NCBI Taxonomy" id="6669"/>
    <lineage>
        <taxon>Eukaryota</taxon>
        <taxon>Metazoa</taxon>
        <taxon>Ecdysozoa</taxon>
        <taxon>Arthropoda</taxon>
        <taxon>Crustacea</taxon>
        <taxon>Branchiopoda</taxon>
        <taxon>Diplostraca</taxon>
        <taxon>Cladocera</taxon>
        <taxon>Anomopoda</taxon>
        <taxon>Daphniidae</taxon>
        <taxon>Daphnia</taxon>
    </lineage>
</organism>
<name>E9I5P7_DAPPU</name>
<dbReference type="EMBL" id="GL735787">
    <property type="protein sequence ID" value="EFX60683.1"/>
    <property type="molecule type" value="Genomic_DNA"/>
</dbReference>
<dbReference type="OrthoDB" id="498590at2759"/>
<sequence length="72" mass="8327">TLFCIIRNGKSSVQKTVDEWIEQYKADRDSGLRAIMQFFISASGCKGKITSQMQSRMEYAAIIRHMTEEFDE</sequence>
<evidence type="ECO:0000313" key="2">
    <source>
        <dbReference type="EMBL" id="EFX60683.1"/>
    </source>
</evidence>
<feature type="non-terminal residue" evidence="2">
    <location>
        <position position="72"/>
    </location>
</feature>
<dbReference type="AlphaFoldDB" id="E9I5P7"/>
<dbReference type="HOGENOM" id="CLU_005067_0_0_1"/>
<dbReference type="PANTHER" id="PTHR11199:SF0">
    <property type="entry name" value="LD34181P-RELATED"/>
    <property type="match status" value="1"/>
</dbReference>